<proteinExistence type="predicted"/>
<dbReference type="GO" id="GO:0030010">
    <property type="term" value="P:establishment of cell polarity"/>
    <property type="evidence" value="ECO:0007669"/>
    <property type="project" value="TreeGrafter"/>
</dbReference>
<evidence type="ECO:0000313" key="4">
    <source>
        <dbReference type="Proteomes" id="UP000536275"/>
    </source>
</evidence>
<protein>
    <recommendedName>
        <fullName evidence="2">Aip3p/Bud6 N-terminal domain-containing protein</fullName>
    </recommendedName>
</protein>
<evidence type="ECO:0000256" key="1">
    <source>
        <dbReference type="SAM" id="MobiDB-lite"/>
    </source>
</evidence>
<dbReference type="PANTHER" id="PTHR22741:SF10">
    <property type="entry name" value="COILED-COIL DOMAIN-CONTAINING PROTEIN CG32809"/>
    <property type="match status" value="1"/>
</dbReference>
<organism evidence="3 4">
    <name type="scientific">Candida albicans</name>
    <name type="common">Yeast</name>
    <dbReference type="NCBI Taxonomy" id="5476"/>
    <lineage>
        <taxon>Eukaryota</taxon>
        <taxon>Fungi</taxon>
        <taxon>Dikarya</taxon>
        <taxon>Ascomycota</taxon>
        <taxon>Saccharomycotina</taxon>
        <taxon>Pichiomycetes</taxon>
        <taxon>Debaryomycetaceae</taxon>
        <taxon>Candida/Lodderomyces clade</taxon>
        <taxon>Candida</taxon>
    </lineage>
</organism>
<feature type="compositionally biased region" description="Low complexity" evidence="1">
    <location>
        <begin position="146"/>
        <end position="161"/>
    </location>
</feature>
<evidence type="ECO:0000259" key="2">
    <source>
        <dbReference type="Pfam" id="PF23153"/>
    </source>
</evidence>
<name>A0A8H6F0A3_CANAX</name>
<dbReference type="InterPro" id="IPR056279">
    <property type="entry name" value="Aip3p_Bud6_N"/>
</dbReference>
<dbReference type="Pfam" id="PF23153">
    <property type="entry name" value="Aip3p_Bud6_N"/>
    <property type="match status" value="1"/>
</dbReference>
<dbReference type="PANTHER" id="PTHR22741">
    <property type="entry name" value="P140CAP/SNIP-RELATED"/>
    <property type="match status" value="1"/>
</dbReference>
<dbReference type="Proteomes" id="UP000536275">
    <property type="component" value="Unassembled WGS sequence"/>
</dbReference>
<dbReference type="AlphaFoldDB" id="A0A8H6F0A3"/>
<sequence length="161" mass="17817">MSSNNSRLTPDRTSAPAPPICVTQSVSLTQWARKEADDKFVSDAYVKLGNDFRAAIRAFSNNGIDISDIGNVPQALRIILEAALSEAPSQENLDRFLPSIRNIIVTLLQTLKTKQAKAKAISQEKSTKEELPTENQRPSSLGVEGQQQQQQQHTTTTENRR</sequence>
<dbReference type="GO" id="GO:0005737">
    <property type="term" value="C:cytoplasm"/>
    <property type="evidence" value="ECO:0007669"/>
    <property type="project" value="TreeGrafter"/>
</dbReference>
<feature type="domain" description="Aip3p/Bud6 N-terminal" evidence="2">
    <location>
        <begin position="27"/>
        <end position="118"/>
    </location>
</feature>
<dbReference type="InterPro" id="IPR051825">
    <property type="entry name" value="SRCIN1"/>
</dbReference>
<comment type="caution">
    <text evidence="3">The sequence shown here is derived from an EMBL/GenBank/DDBJ whole genome shotgun (WGS) entry which is preliminary data.</text>
</comment>
<accession>A0A8H6F0A3</accession>
<gene>
    <name evidence="3" type="ORF">FOB64_005939</name>
</gene>
<feature type="region of interest" description="Disordered" evidence="1">
    <location>
        <begin position="118"/>
        <end position="161"/>
    </location>
</feature>
<evidence type="ECO:0000313" key="3">
    <source>
        <dbReference type="EMBL" id="KAF6062901.1"/>
    </source>
</evidence>
<dbReference type="EMBL" id="JABWAD010000061">
    <property type="protein sequence ID" value="KAF6062901.1"/>
    <property type="molecule type" value="Genomic_DNA"/>
</dbReference>
<reference evidence="3 4" key="1">
    <citation type="submission" date="2020-03" db="EMBL/GenBank/DDBJ databases">
        <title>FDA dAtabase for Regulatory Grade micrObial Sequences (FDA-ARGOS): Supporting development and validation of Infectious Disease Dx tests.</title>
        <authorList>
            <person name="Campos J."/>
            <person name="Goldberg B."/>
            <person name="Tallon L."/>
            <person name="Sadzewicz L."/>
            <person name="Vavikolanu K."/>
            <person name="Mehta A."/>
            <person name="Aluvathingal J."/>
            <person name="Nadendla S."/>
            <person name="Nandy P."/>
            <person name="Geyer C."/>
            <person name="Yan Y."/>
            <person name="Sichtig H."/>
        </authorList>
    </citation>
    <scope>NUCLEOTIDE SEQUENCE [LARGE SCALE GENOMIC DNA]</scope>
    <source>
        <strain evidence="3 4">FDAARGOS_656</strain>
    </source>
</reference>
<dbReference type="GO" id="GO:0051286">
    <property type="term" value="C:cell tip"/>
    <property type="evidence" value="ECO:0007669"/>
    <property type="project" value="TreeGrafter"/>
</dbReference>